<dbReference type="KEGG" id="dli:dnl_12390"/>
<feature type="transmembrane region" description="Helical" evidence="6">
    <location>
        <begin position="123"/>
        <end position="143"/>
    </location>
</feature>
<dbReference type="GO" id="GO:0003856">
    <property type="term" value="F:3-dehydroquinate synthase activity"/>
    <property type="evidence" value="ECO:0007669"/>
    <property type="project" value="TreeGrafter"/>
</dbReference>
<dbReference type="InterPro" id="IPR056179">
    <property type="entry name" value="DHQS_C"/>
</dbReference>
<dbReference type="PANTHER" id="PTHR43622:SF7">
    <property type="entry name" value="3-DEHYDROQUINATE SYNTHASE, CHLOROPLASTIC"/>
    <property type="match status" value="1"/>
</dbReference>
<dbReference type="SUPFAM" id="SSF56796">
    <property type="entry name" value="Dehydroquinate synthase-like"/>
    <property type="match status" value="1"/>
</dbReference>
<keyword evidence="10" id="KW-1185">Reference proteome</keyword>
<accession>A0A975B564</accession>
<dbReference type="PANTHER" id="PTHR43622">
    <property type="entry name" value="3-DEHYDROQUINATE SYNTHASE"/>
    <property type="match status" value="1"/>
</dbReference>
<keyword evidence="6" id="KW-0812">Transmembrane</keyword>
<dbReference type="Proteomes" id="UP000663720">
    <property type="component" value="Chromosome"/>
</dbReference>
<keyword evidence="3" id="KW-0520">NAD</keyword>
<dbReference type="GO" id="GO:0009073">
    <property type="term" value="P:aromatic amino acid family biosynthetic process"/>
    <property type="evidence" value="ECO:0007669"/>
    <property type="project" value="UniProtKB-KW"/>
</dbReference>
<dbReference type="InterPro" id="IPR030960">
    <property type="entry name" value="DHQS/DOIS_N"/>
</dbReference>
<evidence type="ECO:0000259" key="8">
    <source>
        <dbReference type="Pfam" id="PF24621"/>
    </source>
</evidence>
<dbReference type="EMBL" id="CP061799">
    <property type="protein sequence ID" value="QTA78992.1"/>
    <property type="molecule type" value="Genomic_DNA"/>
</dbReference>
<dbReference type="Pfam" id="PF24621">
    <property type="entry name" value="DHQS_C"/>
    <property type="match status" value="1"/>
</dbReference>
<name>A0A975B564_9BACT</name>
<dbReference type="AlphaFoldDB" id="A0A975B564"/>
<proteinExistence type="predicted"/>
<evidence type="ECO:0000256" key="4">
    <source>
        <dbReference type="ARBA" id="ARBA00023141"/>
    </source>
</evidence>
<dbReference type="InterPro" id="IPR050071">
    <property type="entry name" value="Dehydroquinate_synthase"/>
</dbReference>
<dbReference type="GO" id="GO:0008652">
    <property type="term" value="P:amino acid biosynthetic process"/>
    <property type="evidence" value="ECO:0007669"/>
    <property type="project" value="UniProtKB-KW"/>
</dbReference>
<keyword evidence="6" id="KW-1133">Transmembrane helix</keyword>
<dbReference type="RefSeq" id="WP_207690793.1">
    <property type="nucleotide sequence ID" value="NZ_CP061799.1"/>
</dbReference>
<keyword evidence="4" id="KW-0057">Aromatic amino acid biosynthesis</keyword>
<protein>
    <submittedName>
        <fullName evidence="9">3-dehydroquinate synthase</fullName>
    </submittedName>
</protein>
<evidence type="ECO:0000256" key="2">
    <source>
        <dbReference type="ARBA" id="ARBA00022605"/>
    </source>
</evidence>
<dbReference type="CDD" id="cd08198">
    <property type="entry name" value="DHQS-like"/>
    <property type="match status" value="1"/>
</dbReference>
<dbReference type="Gene3D" id="1.20.1090.10">
    <property type="entry name" value="Dehydroquinate synthase-like - alpha domain"/>
    <property type="match status" value="1"/>
</dbReference>
<evidence type="ECO:0000313" key="10">
    <source>
        <dbReference type="Proteomes" id="UP000663720"/>
    </source>
</evidence>
<feature type="domain" description="3-dehydroquinate synthase N-terminal" evidence="7">
    <location>
        <begin position="92"/>
        <end position="203"/>
    </location>
</feature>
<comment type="cofactor">
    <cofactor evidence="1">
        <name>NAD(+)</name>
        <dbReference type="ChEBI" id="CHEBI:57540"/>
    </cofactor>
</comment>
<evidence type="ECO:0000256" key="5">
    <source>
        <dbReference type="ARBA" id="ARBA00023239"/>
    </source>
</evidence>
<evidence type="ECO:0000259" key="7">
    <source>
        <dbReference type="Pfam" id="PF01761"/>
    </source>
</evidence>
<keyword evidence="6" id="KW-0472">Membrane</keyword>
<feature type="domain" description="3-dehydroquinate synthase C-terminal" evidence="8">
    <location>
        <begin position="206"/>
        <end position="338"/>
    </location>
</feature>
<evidence type="ECO:0000256" key="3">
    <source>
        <dbReference type="ARBA" id="ARBA00023027"/>
    </source>
</evidence>
<evidence type="ECO:0000313" key="9">
    <source>
        <dbReference type="EMBL" id="QTA78992.1"/>
    </source>
</evidence>
<keyword evidence="2" id="KW-0028">Amino-acid biosynthesis</keyword>
<sequence>MSITQKRYWNIEYNQSFSVPFEYPVHFTRNLFSKDNLLLTNVLNRLGENRHCRAAVYIDSGVADAHVSLCTQIKDYFKIHSDKAELVCEPKIIPGGETVKDGWNLVKQQILEISKMRLDRHSYIIAIGGGAVLDMAGFASAIVHRGLRFIRIPTTTLAQNDAGIGVKNSINDQAQKNFIGTFAPPFAVINDSDFLKTLDDEQWIGGIAEAFKVSIIKDLDFFNFLINNAGEFKNHNLEVMEEAVYRCACLHLDHIRENGDPFEFGSARPLDFGHWAAHKLENMSNYTLGHGQAVAAGIALDSYIAMTLGLITRDELEQILNGFILCGLPIWYDLFTEKNKNNCFEIIKGIEEFREHLGGQLCITLPQGIGKKTEVHHIDENTVKKGIEFLQAKAS</sequence>
<evidence type="ECO:0000256" key="6">
    <source>
        <dbReference type="SAM" id="Phobius"/>
    </source>
</evidence>
<organism evidence="9 10">
    <name type="scientific">Desulfonema limicola</name>
    <dbReference type="NCBI Taxonomy" id="45656"/>
    <lineage>
        <taxon>Bacteria</taxon>
        <taxon>Pseudomonadati</taxon>
        <taxon>Thermodesulfobacteriota</taxon>
        <taxon>Desulfobacteria</taxon>
        <taxon>Desulfobacterales</taxon>
        <taxon>Desulfococcaceae</taxon>
        <taxon>Desulfonema</taxon>
    </lineage>
</organism>
<evidence type="ECO:0000256" key="1">
    <source>
        <dbReference type="ARBA" id="ARBA00001911"/>
    </source>
</evidence>
<dbReference type="NCBIfam" id="NF004852">
    <property type="entry name" value="PRK06203.1"/>
    <property type="match status" value="1"/>
</dbReference>
<keyword evidence="5" id="KW-0456">Lyase</keyword>
<dbReference type="Pfam" id="PF01761">
    <property type="entry name" value="DHQ_synthase"/>
    <property type="match status" value="1"/>
</dbReference>
<gene>
    <name evidence="9" type="primary">aroB1</name>
    <name evidence="9" type="ORF">dnl_12390</name>
</gene>
<reference evidence="9" key="1">
    <citation type="journal article" date="2021" name="Microb. Physiol.">
        <title>Proteogenomic Insights into the Physiology of Marine, Sulfate-Reducing, Filamentous Desulfonema limicola and Desulfonema magnum.</title>
        <authorList>
            <person name="Schnaars V."/>
            <person name="Wohlbrand L."/>
            <person name="Scheve S."/>
            <person name="Hinrichs C."/>
            <person name="Reinhardt R."/>
            <person name="Rabus R."/>
        </authorList>
    </citation>
    <scope>NUCLEOTIDE SEQUENCE</scope>
    <source>
        <strain evidence="9">5ac10</strain>
    </source>
</reference>
<dbReference type="Gene3D" id="3.40.50.1970">
    <property type="match status" value="1"/>
</dbReference>